<feature type="region of interest" description="Disordered" evidence="1">
    <location>
        <begin position="1"/>
        <end position="26"/>
    </location>
</feature>
<dbReference type="Proteomes" id="UP000224080">
    <property type="component" value="Unassembled WGS sequence"/>
</dbReference>
<sequence>MLTDDGAVATVEARASDNDAEEDEHGFTIASDRLRWTLVESGGIDQGERRNTKDLNHSSR</sequence>
<gene>
    <name evidence="2" type="ORF">GX51_01532</name>
</gene>
<evidence type="ECO:0000313" key="2">
    <source>
        <dbReference type="EMBL" id="PGH07822.1"/>
    </source>
</evidence>
<accession>A0A2B7XGI9</accession>
<organism evidence="2 3">
    <name type="scientific">Blastomyces parvus</name>
    <dbReference type="NCBI Taxonomy" id="2060905"/>
    <lineage>
        <taxon>Eukaryota</taxon>
        <taxon>Fungi</taxon>
        <taxon>Dikarya</taxon>
        <taxon>Ascomycota</taxon>
        <taxon>Pezizomycotina</taxon>
        <taxon>Eurotiomycetes</taxon>
        <taxon>Eurotiomycetidae</taxon>
        <taxon>Onygenales</taxon>
        <taxon>Ajellomycetaceae</taxon>
        <taxon>Blastomyces</taxon>
    </lineage>
</organism>
<dbReference type="EMBL" id="PDNC01000012">
    <property type="protein sequence ID" value="PGH07822.1"/>
    <property type="molecule type" value="Genomic_DNA"/>
</dbReference>
<protein>
    <submittedName>
        <fullName evidence="2">Uncharacterized protein</fullName>
    </submittedName>
</protein>
<reference evidence="2 3" key="1">
    <citation type="submission" date="2017-10" db="EMBL/GenBank/DDBJ databases">
        <title>Comparative genomics in systemic dimorphic fungi from Ajellomycetaceae.</title>
        <authorList>
            <person name="Munoz J.F."/>
            <person name="Mcewen J.G."/>
            <person name="Clay O.K."/>
            <person name="Cuomo C.A."/>
        </authorList>
    </citation>
    <scope>NUCLEOTIDE SEQUENCE [LARGE SCALE GENOMIC DNA]</scope>
    <source>
        <strain evidence="2 3">UAMH130</strain>
    </source>
</reference>
<dbReference type="AlphaFoldDB" id="A0A2B7XGI9"/>
<name>A0A2B7XGI9_9EURO</name>
<evidence type="ECO:0000313" key="3">
    <source>
        <dbReference type="Proteomes" id="UP000224080"/>
    </source>
</evidence>
<evidence type="ECO:0000256" key="1">
    <source>
        <dbReference type="SAM" id="MobiDB-lite"/>
    </source>
</evidence>
<proteinExistence type="predicted"/>
<comment type="caution">
    <text evidence="2">The sequence shown here is derived from an EMBL/GenBank/DDBJ whole genome shotgun (WGS) entry which is preliminary data.</text>
</comment>
<keyword evidence="3" id="KW-1185">Reference proteome</keyword>